<feature type="domain" description="Hydrogen maturase F tetramerization" evidence="3">
    <location>
        <begin position="277"/>
        <end position="393"/>
    </location>
</feature>
<name>A0ABU4W6B0_9FUSO</name>
<evidence type="ECO:0000259" key="1">
    <source>
        <dbReference type="Pfam" id="PF01926"/>
    </source>
</evidence>
<dbReference type="Pfam" id="PF18128">
    <property type="entry name" value="HydF_dimer"/>
    <property type="match status" value="1"/>
</dbReference>
<dbReference type="InterPro" id="IPR027417">
    <property type="entry name" value="P-loop_NTPase"/>
</dbReference>
<sequence>MINTPNSNRLHIGIFGKTNSGKSSILNAILEQEISIVSDIEGTTTDSVKKAMEFLPFGPVLFIDTAGLEDNTPLGTLRMKKTLEELKNTNFALLIMDCQKVDLDFYKKQEMQFKKYNIPFLLILNKADLLTEEEREKVKNIFPKSILTSVKDRNSILKLKETILNEIEKEQEEPKLLGDLVSYNGKVIMVVPIDSEAPKGRLILPQVQLLRECLDNGIKSYVVRDTELESALEDIKDIDLVITDSQAFKSVDKILNNRAKLTSFSILFARQKGELKDLVQGVKKLKKLKDGDKILIAETCTHNTSHEDIGRVKIPKLVKKYCGKEIEFDFMGGKDFPENLSKYALVIHCGACMINKKLMQNRIDESLSLDVPITNYGLVIAEVTGILDKSLEIFK</sequence>
<dbReference type="InterPro" id="IPR040644">
    <property type="entry name" value="HydF_tetramer"/>
</dbReference>
<dbReference type="PANTHER" id="PTHR42714">
    <property type="entry name" value="TRNA MODIFICATION GTPASE GTPBP3"/>
    <property type="match status" value="1"/>
</dbReference>
<protein>
    <submittedName>
        <fullName evidence="4">[FeFe] hydrogenase H-cluster maturation GTPase HydF</fullName>
    </submittedName>
</protein>
<dbReference type="PANTHER" id="PTHR42714:SF6">
    <property type="entry name" value="TRANSLATION INITIATION FACTOR IF-2"/>
    <property type="match status" value="1"/>
</dbReference>
<reference evidence="5" key="1">
    <citation type="submission" date="2023-07" db="EMBL/GenBank/DDBJ databases">
        <authorList>
            <person name="Colorado M.A."/>
            <person name="Villamil L.M."/>
            <person name="Melo J.F."/>
            <person name="Rodriguez J.A."/>
            <person name="Ruiz R.Y."/>
        </authorList>
    </citation>
    <scope>NUCLEOTIDE SEQUENCE [LARGE SCALE GENOMIC DNA]</scope>
    <source>
        <strain evidence="5">C33</strain>
    </source>
</reference>
<dbReference type="Proteomes" id="UP001279681">
    <property type="component" value="Unassembled WGS sequence"/>
</dbReference>
<evidence type="ECO:0000313" key="4">
    <source>
        <dbReference type="EMBL" id="MDX8335039.1"/>
    </source>
</evidence>
<keyword evidence="5" id="KW-1185">Reference proteome</keyword>
<dbReference type="SUPFAM" id="SSF52540">
    <property type="entry name" value="P-loop containing nucleoside triphosphate hydrolases"/>
    <property type="match status" value="1"/>
</dbReference>
<dbReference type="InterPro" id="IPR005225">
    <property type="entry name" value="Small_GTP-bd"/>
</dbReference>
<dbReference type="InterPro" id="IPR023873">
    <property type="entry name" value="FeFe-hyd_GTPase_HydF"/>
</dbReference>
<comment type="caution">
    <text evidence="4">The sequence shown here is derived from an EMBL/GenBank/DDBJ whole genome shotgun (WGS) entry which is preliminary data.</text>
</comment>
<accession>A0ABU4W6B0</accession>
<dbReference type="EMBL" id="JAVIKH010000001">
    <property type="protein sequence ID" value="MDX8335039.1"/>
    <property type="molecule type" value="Genomic_DNA"/>
</dbReference>
<dbReference type="Gene3D" id="3.40.50.11420">
    <property type="match status" value="1"/>
</dbReference>
<feature type="domain" description="G" evidence="1">
    <location>
        <begin position="11"/>
        <end position="126"/>
    </location>
</feature>
<evidence type="ECO:0000259" key="3">
    <source>
        <dbReference type="Pfam" id="PF18133"/>
    </source>
</evidence>
<dbReference type="Gene3D" id="3.40.50.11410">
    <property type="match status" value="1"/>
</dbReference>
<evidence type="ECO:0000259" key="2">
    <source>
        <dbReference type="Pfam" id="PF18128"/>
    </source>
</evidence>
<dbReference type="CDD" id="cd00880">
    <property type="entry name" value="Era_like"/>
    <property type="match status" value="1"/>
</dbReference>
<feature type="domain" description="Hydrogen maturase F dimerization" evidence="2">
    <location>
        <begin position="176"/>
        <end position="273"/>
    </location>
</feature>
<dbReference type="Pfam" id="PF18133">
    <property type="entry name" value="HydF_tetramer"/>
    <property type="match status" value="1"/>
</dbReference>
<dbReference type="Gene3D" id="3.40.50.300">
    <property type="entry name" value="P-loop containing nucleotide triphosphate hydrolases"/>
    <property type="match status" value="1"/>
</dbReference>
<gene>
    <name evidence="4" type="primary">hydF</name>
    <name evidence="4" type="ORF">RFV38_00750</name>
</gene>
<dbReference type="Pfam" id="PF01926">
    <property type="entry name" value="MMR_HSR1"/>
    <property type="match status" value="1"/>
</dbReference>
<dbReference type="RefSeq" id="WP_320312452.1">
    <property type="nucleotide sequence ID" value="NZ_JAVIKH010000001.1"/>
</dbReference>
<organism evidence="4 5">
    <name type="scientific">Candidatus Cetobacterium colombiensis</name>
    <dbReference type="NCBI Taxonomy" id="3073100"/>
    <lineage>
        <taxon>Bacteria</taxon>
        <taxon>Fusobacteriati</taxon>
        <taxon>Fusobacteriota</taxon>
        <taxon>Fusobacteriia</taxon>
        <taxon>Fusobacteriales</taxon>
        <taxon>Fusobacteriaceae</taxon>
        <taxon>Cetobacterium</taxon>
    </lineage>
</organism>
<proteinExistence type="predicted"/>
<evidence type="ECO:0000313" key="5">
    <source>
        <dbReference type="Proteomes" id="UP001279681"/>
    </source>
</evidence>
<dbReference type="NCBIfam" id="TIGR00231">
    <property type="entry name" value="small_GTP"/>
    <property type="match status" value="1"/>
</dbReference>
<dbReference type="InterPro" id="IPR041606">
    <property type="entry name" value="HydF_dimer"/>
</dbReference>
<dbReference type="InterPro" id="IPR006073">
    <property type="entry name" value="GTP-bd"/>
</dbReference>
<dbReference type="NCBIfam" id="TIGR03918">
    <property type="entry name" value="GTP_HydF"/>
    <property type="match status" value="1"/>
</dbReference>